<dbReference type="HAMAP" id="MF_00910">
    <property type="entry name" value="FtsL"/>
    <property type="match status" value="1"/>
</dbReference>
<comment type="caution">
    <text evidence="10">The sequence shown here is derived from an EMBL/GenBank/DDBJ whole genome shotgun (WGS) entry which is preliminary data.</text>
</comment>
<keyword evidence="8" id="KW-0997">Cell inner membrane</keyword>
<reference evidence="10 11" key="1">
    <citation type="submission" date="2015-04" db="EMBL/GenBank/DDBJ databases">
        <title>Draft Genome Sequence of the Novel Agar-Digesting Marine Bacterium Q1.</title>
        <authorList>
            <person name="Li Y."/>
            <person name="Li D."/>
            <person name="Chen G."/>
            <person name="Du Z."/>
        </authorList>
    </citation>
    <scope>NUCLEOTIDE SEQUENCE [LARGE SCALE GENOMIC DNA]</scope>
    <source>
        <strain evidence="10 11">Q1</strain>
    </source>
</reference>
<keyword evidence="2 8" id="KW-1003">Cell membrane</keyword>
<keyword evidence="3 8" id="KW-0132">Cell division</keyword>
<dbReference type="AlphaFoldDB" id="A0A0J8GYB3"/>
<dbReference type="EMBL" id="LAZL01000010">
    <property type="protein sequence ID" value="KMT65718.1"/>
    <property type="molecule type" value="Genomic_DNA"/>
</dbReference>
<name>A0A0J8GYB3_9ALTE</name>
<keyword evidence="11" id="KW-1185">Reference proteome</keyword>
<evidence type="ECO:0000256" key="3">
    <source>
        <dbReference type="ARBA" id="ARBA00022618"/>
    </source>
</evidence>
<evidence type="ECO:0000313" key="11">
    <source>
        <dbReference type="Proteomes" id="UP000037600"/>
    </source>
</evidence>
<dbReference type="Proteomes" id="UP000037600">
    <property type="component" value="Unassembled WGS sequence"/>
</dbReference>
<dbReference type="GO" id="GO:0032153">
    <property type="term" value="C:cell division site"/>
    <property type="evidence" value="ECO:0007669"/>
    <property type="project" value="UniProtKB-UniRule"/>
</dbReference>
<dbReference type="STRING" id="1513271.XM47_08000"/>
<comment type="subunit">
    <text evidence="8">Part of a complex composed of FtsB, FtsL and FtsQ.</text>
</comment>
<proteinExistence type="inferred from homology"/>
<organism evidence="10 11">
    <name type="scientific">Catenovulum maritimum</name>
    <dbReference type="NCBI Taxonomy" id="1513271"/>
    <lineage>
        <taxon>Bacteria</taxon>
        <taxon>Pseudomonadati</taxon>
        <taxon>Pseudomonadota</taxon>
        <taxon>Gammaproteobacteria</taxon>
        <taxon>Alteromonadales</taxon>
        <taxon>Alteromonadaceae</taxon>
        <taxon>Catenovulum</taxon>
    </lineage>
</organism>
<evidence type="ECO:0000256" key="1">
    <source>
        <dbReference type="ARBA" id="ARBA00004401"/>
    </source>
</evidence>
<keyword evidence="7 8" id="KW-0131">Cell cycle</keyword>
<feature type="transmembrane region" description="Helical" evidence="8">
    <location>
        <begin position="31"/>
        <end position="51"/>
    </location>
</feature>
<dbReference type="OrthoDB" id="6196803at2"/>
<evidence type="ECO:0000256" key="6">
    <source>
        <dbReference type="ARBA" id="ARBA00023136"/>
    </source>
</evidence>
<evidence type="ECO:0000256" key="9">
    <source>
        <dbReference type="NCBIfam" id="TIGR02209"/>
    </source>
</evidence>
<gene>
    <name evidence="8" type="primary">ftsL</name>
    <name evidence="10" type="ORF">XM47_08000</name>
</gene>
<comment type="function">
    <text evidence="8">Essential cell division protein. May link together the upstream cell division proteins, which are predominantly cytoplasmic, with the downstream cell division proteins, which are predominantly periplasmic.</text>
</comment>
<dbReference type="InterPro" id="IPR011922">
    <property type="entry name" value="Cell_div_FtsL"/>
</dbReference>
<dbReference type="GO" id="GO:0005886">
    <property type="term" value="C:plasma membrane"/>
    <property type="evidence" value="ECO:0007669"/>
    <property type="project" value="UniProtKB-SubCell"/>
</dbReference>
<evidence type="ECO:0000256" key="7">
    <source>
        <dbReference type="ARBA" id="ARBA00023306"/>
    </source>
</evidence>
<keyword evidence="5 8" id="KW-1133">Transmembrane helix</keyword>
<keyword evidence="4 8" id="KW-0812">Transmembrane</keyword>
<evidence type="ECO:0000256" key="5">
    <source>
        <dbReference type="ARBA" id="ARBA00022989"/>
    </source>
</evidence>
<protein>
    <recommendedName>
        <fullName evidence="8 9">Cell division protein FtsL</fullName>
    </recommendedName>
</protein>
<dbReference type="GO" id="GO:0043093">
    <property type="term" value="P:FtsZ-dependent cytokinesis"/>
    <property type="evidence" value="ECO:0007669"/>
    <property type="project" value="UniProtKB-UniRule"/>
</dbReference>
<evidence type="ECO:0000256" key="2">
    <source>
        <dbReference type="ARBA" id="ARBA00022475"/>
    </source>
</evidence>
<sequence>MDEEQLEKEFDKSRQVNLATAVLLDWWQNKVLVVLILSVLASAYGVIYYAWSNRQLNSEMQKLLEEKDKLDIDWRHMLLEHNALSEHSRVEHIARGQLGMVRPSGEQEKVIKIK</sequence>
<comment type="similarity">
    <text evidence="8">Belongs to the FtsL family.</text>
</comment>
<accession>A0A0J8GYB3</accession>
<evidence type="ECO:0000256" key="4">
    <source>
        <dbReference type="ARBA" id="ARBA00022692"/>
    </source>
</evidence>
<evidence type="ECO:0000256" key="8">
    <source>
        <dbReference type="HAMAP-Rule" id="MF_00910"/>
    </source>
</evidence>
<dbReference type="NCBIfam" id="TIGR02209">
    <property type="entry name" value="ftsL_broad"/>
    <property type="match status" value="1"/>
</dbReference>
<dbReference type="PANTHER" id="PTHR37479:SF1">
    <property type="entry name" value="CELL DIVISION PROTEIN FTSL"/>
    <property type="match status" value="1"/>
</dbReference>
<dbReference type="PANTHER" id="PTHR37479">
    <property type="entry name" value="CELL DIVISION PROTEIN FTSL"/>
    <property type="match status" value="1"/>
</dbReference>
<evidence type="ECO:0000313" key="10">
    <source>
        <dbReference type="EMBL" id="KMT65718.1"/>
    </source>
</evidence>
<comment type="subcellular location">
    <subcellularLocation>
        <location evidence="8">Cell inner membrane</location>
        <topology evidence="8">Single-pass type II membrane protein</topology>
    </subcellularLocation>
    <subcellularLocation>
        <location evidence="1">Cell membrane</location>
        <topology evidence="1">Single-pass type II membrane protein</topology>
    </subcellularLocation>
    <text evidence="8">Localizes to the division septum where it forms a ring structure.</text>
</comment>
<dbReference type="Pfam" id="PF04999">
    <property type="entry name" value="FtsL"/>
    <property type="match status" value="1"/>
</dbReference>
<keyword evidence="6 8" id="KW-0472">Membrane</keyword>